<comment type="caution">
    <text evidence="2">The sequence shown here is derived from an EMBL/GenBank/DDBJ whole genome shotgun (WGS) entry which is preliminary data.</text>
</comment>
<gene>
    <name evidence="2" type="ORF">B4U79_00709</name>
</gene>
<keyword evidence="1" id="KW-0732">Signal</keyword>
<evidence type="ECO:0000313" key="2">
    <source>
        <dbReference type="EMBL" id="RWS07776.1"/>
    </source>
</evidence>
<dbReference type="Gene3D" id="1.10.132.110">
    <property type="entry name" value="Serum amyloid A protein"/>
    <property type="match status" value="1"/>
</dbReference>
<dbReference type="OrthoDB" id="6515966at2759"/>
<evidence type="ECO:0000313" key="3">
    <source>
        <dbReference type="Proteomes" id="UP000285301"/>
    </source>
</evidence>
<dbReference type="AlphaFoldDB" id="A0A443QXN7"/>
<dbReference type="Proteomes" id="UP000285301">
    <property type="component" value="Unassembled WGS sequence"/>
</dbReference>
<evidence type="ECO:0008006" key="4">
    <source>
        <dbReference type="Google" id="ProtNLM"/>
    </source>
</evidence>
<feature type="signal peptide" evidence="1">
    <location>
        <begin position="1"/>
        <end position="27"/>
    </location>
</feature>
<organism evidence="2 3">
    <name type="scientific">Dinothrombium tinctorium</name>
    <dbReference type="NCBI Taxonomy" id="1965070"/>
    <lineage>
        <taxon>Eukaryota</taxon>
        <taxon>Metazoa</taxon>
        <taxon>Ecdysozoa</taxon>
        <taxon>Arthropoda</taxon>
        <taxon>Chelicerata</taxon>
        <taxon>Arachnida</taxon>
        <taxon>Acari</taxon>
        <taxon>Acariformes</taxon>
        <taxon>Trombidiformes</taxon>
        <taxon>Prostigmata</taxon>
        <taxon>Anystina</taxon>
        <taxon>Parasitengona</taxon>
        <taxon>Trombidioidea</taxon>
        <taxon>Trombidiidae</taxon>
        <taxon>Dinothrombium</taxon>
    </lineage>
</organism>
<protein>
    <recommendedName>
        <fullName evidence="4">Chitin-binding type-2 domain-containing protein</fullName>
    </recommendedName>
</protein>
<keyword evidence="3" id="KW-1185">Reference proteome</keyword>
<evidence type="ECO:0000256" key="1">
    <source>
        <dbReference type="SAM" id="SignalP"/>
    </source>
</evidence>
<proteinExistence type="predicted"/>
<sequence>MKPNWLLRHILCLVLVHFFVGKEATVANPTHPTLRLGQRGSRWQNLMNCVRNSLNSSAVFDDDVRCVANKMIPIYLSKDRKCENCSLYFHCTANYQAVYGCKNNTMVVQAATALTECKKVSGINKGDTSSLEAGANGRNGFDCSSLYLCKSACFFDPEKRTCSPSNCPAYRHRA</sequence>
<feature type="chain" id="PRO_5019094041" description="Chitin-binding type-2 domain-containing protein" evidence="1">
    <location>
        <begin position="28"/>
        <end position="174"/>
    </location>
</feature>
<name>A0A443QXN7_9ACAR</name>
<accession>A0A443QXN7</accession>
<dbReference type="EMBL" id="NCKU01003309">
    <property type="protein sequence ID" value="RWS07776.1"/>
    <property type="molecule type" value="Genomic_DNA"/>
</dbReference>
<reference evidence="2 3" key="1">
    <citation type="journal article" date="2018" name="Gigascience">
        <title>Genomes of trombidid mites reveal novel predicted allergens and laterally-transferred genes associated with secondary metabolism.</title>
        <authorList>
            <person name="Dong X."/>
            <person name="Chaisiri K."/>
            <person name="Xia D."/>
            <person name="Armstrong S.D."/>
            <person name="Fang Y."/>
            <person name="Donnelly M.J."/>
            <person name="Kadowaki T."/>
            <person name="McGarry J.W."/>
            <person name="Darby A.C."/>
            <person name="Makepeace B.L."/>
        </authorList>
    </citation>
    <scope>NUCLEOTIDE SEQUENCE [LARGE SCALE GENOMIC DNA]</scope>
    <source>
        <strain evidence="2">UoL-WK</strain>
    </source>
</reference>